<dbReference type="EMBL" id="JALPRK010000033">
    <property type="protein sequence ID" value="MCK8489960.1"/>
    <property type="molecule type" value="Genomic_DNA"/>
</dbReference>
<accession>A0A9X1Y224</accession>
<evidence type="ECO:0000256" key="5">
    <source>
        <dbReference type="NCBIfam" id="TIGR02228"/>
    </source>
</evidence>
<comment type="subcellular location">
    <subcellularLocation>
        <location evidence="1">Membrane</location>
    </subcellularLocation>
</comment>
<dbReference type="InterPro" id="IPR036286">
    <property type="entry name" value="LexA/Signal_pep-like_sf"/>
</dbReference>
<dbReference type="GO" id="GO:0016020">
    <property type="term" value="C:membrane"/>
    <property type="evidence" value="ECO:0007669"/>
    <property type="project" value="UniProtKB-SubCell"/>
</dbReference>
<evidence type="ECO:0000256" key="4">
    <source>
        <dbReference type="ARBA" id="ARBA00023136"/>
    </source>
</evidence>
<reference evidence="7" key="1">
    <citation type="submission" date="2022-04" db="EMBL/GenBank/DDBJ databases">
        <authorList>
            <person name="Seo M.-J."/>
        </authorList>
    </citation>
    <scope>NUCLEOTIDE SEQUENCE</scope>
    <source>
        <strain evidence="7">MBLB2552</strain>
    </source>
</reference>
<protein>
    <recommendedName>
        <fullName evidence="5">Signal peptidase I</fullName>
        <ecNumber evidence="5">3.4.21.89</ecNumber>
    </recommendedName>
</protein>
<gene>
    <name evidence="7" type="ORF">M0651_22570</name>
</gene>
<dbReference type="RefSeq" id="WP_248553935.1">
    <property type="nucleotide sequence ID" value="NZ_JALPRK010000033.1"/>
</dbReference>
<dbReference type="Proteomes" id="UP001139534">
    <property type="component" value="Unassembled WGS sequence"/>
</dbReference>
<dbReference type="PANTHER" id="PTHR10806:SF6">
    <property type="entry name" value="SIGNAL PEPTIDASE COMPLEX CATALYTIC SUBUNIT SEC11"/>
    <property type="match status" value="1"/>
</dbReference>
<keyword evidence="8" id="KW-1185">Reference proteome</keyword>
<keyword evidence="7" id="KW-0378">Hydrolase</keyword>
<dbReference type="PRINTS" id="PR00728">
    <property type="entry name" value="SIGNALPTASE"/>
</dbReference>
<dbReference type="AlphaFoldDB" id="A0A9X1Y224"/>
<keyword evidence="4 6" id="KW-0472">Membrane</keyword>
<dbReference type="GO" id="GO:0004252">
    <property type="term" value="F:serine-type endopeptidase activity"/>
    <property type="evidence" value="ECO:0007669"/>
    <property type="project" value="UniProtKB-UniRule"/>
</dbReference>
<feature type="transmembrane region" description="Helical" evidence="6">
    <location>
        <begin position="152"/>
        <end position="171"/>
    </location>
</feature>
<dbReference type="NCBIfam" id="TIGR02228">
    <property type="entry name" value="sigpep_I_arch"/>
    <property type="match status" value="1"/>
</dbReference>
<evidence type="ECO:0000256" key="2">
    <source>
        <dbReference type="ARBA" id="ARBA00022692"/>
    </source>
</evidence>
<evidence type="ECO:0000256" key="3">
    <source>
        <dbReference type="ARBA" id="ARBA00022989"/>
    </source>
</evidence>
<keyword evidence="2 6" id="KW-0812">Transmembrane</keyword>
<evidence type="ECO:0000256" key="1">
    <source>
        <dbReference type="ARBA" id="ARBA00004370"/>
    </source>
</evidence>
<name>A0A9X1Y224_9BACL</name>
<dbReference type="SUPFAM" id="SSF51306">
    <property type="entry name" value="LexA/Signal peptidase"/>
    <property type="match status" value="1"/>
</dbReference>
<dbReference type="InterPro" id="IPR001733">
    <property type="entry name" value="Peptidase_S26B"/>
</dbReference>
<dbReference type="CDD" id="cd06530">
    <property type="entry name" value="S26_SPase_I"/>
    <property type="match status" value="1"/>
</dbReference>
<sequence>MRIRKWLGNALTFLMALAFFTVAGSVVLSKASGSEPNFYGYQLKTVLSGSMEPSIPTGSVAAIKPGGDMARFNVGDVITFRSSDNKLITHRIVEVTSDEQSGQVLYRTKGDNNGAADSDPVNPANVTGVYTGFNVPYIGYVLSFAGTKTGNVALLIIPGLLLFLYALVSLWKAIAGLEDKKPDPNKSQPDAKVS</sequence>
<evidence type="ECO:0000256" key="6">
    <source>
        <dbReference type="SAM" id="Phobius"/>
    </source>
</evidence>
<evidence type="ECO:0000313" key="7">
    <source>
        <dbReference type="EMBL" id="MCK8489960.1"/>
    </source>
</evidence>
<evidence type="ECO:0000313" key="8">
    <source>
        <dbReference type="Proteomes" id="UP001139534"/>
    </source>
</evidence>
<dbReference type="InterPro" id="IPR019533">
    <property type="entry name" value="Peptidase_S26"/>
</dbReference>
<dbReference type="GO" id="GO:0006465">
    <property type="term" value="P:signal peptide processing"/>
    <property type="evidence" value="ECO:0007669"/>
    <property type="project" value="UniProtKB-UniRule"/>
</dbReference>
<proteinExistence type="predicted"/>
<dbReference type="EC" id="3.4.21.89" evidence="5"/>
<comment type="caution">
    <text evidence="7">The sequence shown here is derived from an EMBL/GenBank/DDBJ whole genome shotgun (WGS) entry which is preliminary data.</text>
</comment>
<organism evidence="7 8">
    <name type="scientific">Paenibacillus mellifer</name>
    <dbReference type="NCBI Taxonomy" id="2937794"/>
    <lineage>
        <taxon>Bacteria</taxon>
        <taxon>Bacillati</taxon>
        <taxon>Bacillota</taxon>
        <taxon>Bacilli</taxon>
        <taxon>Bacillales</taxon>
        <taxon>Paenibacillaceae</taxon>
        <taxon>Paenibacillus</taxon>
    </lineage>
</organism>
<dbReference type="GO" id="GO:0009003">
    <property type="term" value="F:signal peptidase activity"/>
    <property type="evidence" value="ECO:0007669"/>
    <property type="project" value="UniProtKB-EC"/>
</dbReference>
<dbReference type="PANTHER" id="PTHR10806">
    <property type="entry name" value="SIGNAL PEPTIDASE COMPLEX CATALYTIC SUBUNIT SEC11"/>
    <property type="match status" value="1"/>
</dbReference>
<dbReference type="NCBIfam" id="NF046067">
    <property type="entry name" value="SigPepSipWBacil"/>
    <property type="match status" value="1"/>
</dbReference>
<keyword evidence="3 6" id="KW-1133">Transmembrane helix</keyword>